<name>A0A6C2UHS1_9BACT</name>
<dbReference type="InterPro" id="IPR014284">
    <property type="entry name" value="RNA_pol_sigma-70_dom"/>
</dbReference>
<evidence type="ECO:0000256" key="2">
    <source>
        <dbReference type="ARBA" id="ARBA00021245"/>
    </source>
</evidence>
<protein>
    <recommendedName>
        <fullName evidence="2">RNA polymerase sigma factor SigS</fullName>
    </recommendedName>
</protein>
<dbReference type="GO" id="GO:0006352">
    <property type="term" value="P:DNA-templated transcription initiation"/>
    <property type="evidence" value="ECO:0007669"/>
    <property type="project" value="InterPro"/>
</dbReference>
<dbReference type="Proteomes" id="UP000346198">
    <property type="component" value="Unassembled WGS sequence"/>
</dbReference>
<evidence type="ECO:0000313" key="10">
    <source>
        <dbReference type="Proteomes" id="UP000346198"/>
    </source>
</evidence>
<evidence type="ECO:0000259" key="8">
    <source>
        <dbReference type="PROSITE" id="PS00622"/>
    </source>
</evidence>
<keyword evidence="6" id="KW-0804">Transcription</keyword>
<evidence type="ECO:0000256" key="5">
    <source>
        <dbReference type="ARBA" id="ARBA00023125"/>
    </source>
</evidence>
<dbReference type="RefSeq" id="WP_136060813.1">
    <property type="nucleotide sequence ID" value="NZ_CAAHFH010000001.1"/>
</dbReference>
<keyword evidence="3" id="KW-0805">Transcription regulation</keyword>
<sequence length="202" mass="23885">MSEEWETRQTLLMRAKNQNDHAAWEEFVAYYRDFIYMVLHQMNLYSIDIDDLAQEILIKIWKSLPNHIYDKDRARFRTWLSRLIRNQVLDYIRATQRRTRKHTAAAEDDAVGSMSVITEPDVEKIIQQEWEVYIVQLALKNVSSLFSERAIEAFSMSIDGKSTEQIAKHLGVKPNSVVKLKNRVKERLVKEIHHLRNELESV</sequence>
<reference evidence="9 10" key="1">
    <citation type="submission" date="2019-04" db="EMBL/GenBank/DDBJ databases">
        <authorList>
            <person name="Van Vliet M D."/>
        </authorList>
    </citation>
    <scope>NUCLEOTIDE SEQUENCE [LARGE SCALE GENOMIC DNA]</scope>
    <source>
        <strain evidence="9 10">F21</strain>
    </source>
</reference>
<dbReference type="InterPro" id="IPR000792">
    <property type="entry name" value="Tscrpt_reg_LuxR_C"/>
</dbReference>
<organism evidence="9 10">
    <name type="scientific">Pontiella sulfatireligans</name>
    <dbReference type="NCBI Taxonomy" id="2750658"/>
    <lineage>
        <taxon>Bacteria</taxon>
        <taxon>Pseudomonadati</taxon>
        <taxon>Kiritimatiellota</taxon>
        <taxon>Kiritimatiellia</taxon>
        <taxon>Kiritimatiellales</taxon>
        <taxon>Pontiellaceae</taxon>
        <taxon>Pontiella</taxon>
    </lineage>
</organism>
<dbReference type="InterPro" id="IPR036388">
    <property type="entry name" value="WH-like_DNA-bd_sf"/>
</dbReference>
<dbReference type="PANTHER" id="PTHR43133">
    <property type="entry name" value="RNA POLYMERASE ECF-TYPE SIGMA FACTO"/>
    <property type="match status" value="1"/>
</dbReference>
<keyword evidence="4" id="KW-0731">Sigma factor</keyword>
<feature type="domain" description="HTH luxR-type" evidence="8">
    <location>
        <begin position="160"/>
        <end position="187"/>
    </location>
</feature>
<dbReference type="GO" id="GO:0003677">
    <property type="term" value="F:DNA binding"/>
    <property type="evidence" value="ECO:0007669"/>
    <property type="project" value="UniProtKB-KW"/>
</dbReference>
<dbReference type="InterPro" id="IPR007627">
    <property type="entry name" value="RNA_pol_sigma70_r2"/>
</dbReference>
<evidence type="ECO:0000256" key="1">
    <source>
        <dbReference type="ARBA" id="ARBA00007788"/>
    </source>
</evidence>
<comment type="function">
    <text evidence="7">Sigma factors are initiation factors that promote the attachment of RNA polymerase to specific initiation sites and are then released. Sigma-S contributes to the protection against external stress, thus playing a role in cellular fitness and survival.</text>
</comment>
<evidence type="ECO:0000256" key="7">
    <source>
        <dbReference type="ARBA" id="ARBA00024701"/>
    </source>
</evidence>
<dbReference type="InterPro" id="IPR016032">
    <property type="entry name" value="Sig_transdc_resp-reg_C-effctor"/>
</dbReference>
<dbReference type="SUPFAM" id="SSF88946">
    <property type="entry name" value="Sigma2 domain of RNA polymerase sigma factors"/>
    <property type="match status" value="1"/>
</dbReference>
<dbReference type="InterPro" id="IPR039425">
    <property type="entry name" value="RNA_pol_sigma-70-like"/>
</dbReference>
<comment type="similarity">
    <text evidence="1">Belongs to the sigma-70 factor family.</text>
</comment>
<proteinExistence type="inferred from homology"/>
<dbReference type="GO" id="GO:0016987">
    <property type="term" value="F:sigma factor activity"/>
    <property type="evidence" value="ECO:0007669"/>
    <property type="project" value="UniProtKB-KW"/>
</dbReference>
<keyword evidence="5" id="KW-0238">DNA-binding</keyword>
<evidence type="ECO:0000313" key="9">
    <source>
        <dbReference type="EMBL" id="VGO19413.1"/>
    </source>
</evidence>
<dbReference type="AlphaFoldDB" id="A0A6C2UHS1"/>
<dbReference type="PROSITE" id="PS00622">
    <property type="entry name" value="HTH_LUXR_1"/>
    <property type="match status" value="1"/>
</dbReference>
<evidence type="ECO:0000256" key="4">
    <source>
        <dbReference type="ARBA" id="ARBA00023082"/>
    </source>
</evidence>
<keyword evidence="10" id="KW-1185">Reference proteome</keyword>
<dbReference type="InterPro" id="IPR013325">
    <property type="entry name" value="RNA_pol_sigma_r2"/>
</dbReference>
<dbReference type="PANTHER" id="PTHR43133:SF8">
    <property type="entry name" value="RNA POLYMERASE SIGMA FACTOR HI_1459-RELATED"/>
    <property type="match status" value="1"/>
</dbReference>
<gene>
    <name evidence="9" type="primary">sigE_4</name>
    <name evidence="9" type="ORF">SCARR_01471</name>
</gene>
<evidence type="ECO:0000256" key="6">
    <source>
        <dbReference type="ARBA" id="ARBA00023163"/>
    </source>
</evidence>
<dbReference type="NCBIfam" id="TIGR02937">
    <property type="entry name" value="sigma70-ECF"/>
    <property type="match status" value="1"/>
</dbReference>
<dbReference type="EMBL" id="CAAHFH010000001">
    <property type="protein sequence ID" value="VGO19413.1"/>
    <property type="molecule type" value="Genomic_DNA"/>
</dbReference>
<dbReference type="SUPFAM" id="SSF46894">
    <property type="entry name" value="C-terminal effector domain of the bipartite response regulators"/>
    <property type="match status" value="1"/>
</dbReference>
<dbReference type="Gene3D" id="1.10.10.10">
    <property type="entry name" value="Winged helix-like DNA-binding domain superfamily/Winged helix DNA-binding domain"/>
    <property type="match status" value="1"/>
</dbReference>
<evidence type="ECO:0000256" key="3">
    <source>
        <dbReference type="ARBA" id="ARBA00023015"/>
    </source>
</evidence>
<dbReference type="Pfam" id="PF04542">
    <property type="entry name" value="Sigma70_r2"/>
    <property type="match status" value="1"/>
</dbReference>
<accession>A0A6C2UHS1</accession>
<dbReference type="Gene3D" id="1.10.1740.10">
    <property type="match status" value="1"/>
</dbReference>